<protein>
    <submittedName>
        <fullName evidence="2">Uncharacterized protein</fullName>
    </submittedName>
</protein>
<evidence type="ECO:0000256" key="1">
    <source>
        <dbReference type="SAM" id="MobiDB-lite"/>
    </source>
</evidence>
<organism evidence="2 3">
    <name type="scientific">Anas platyrhynchos</name>
    <name type="common">Mallard</name>
    <name type="synonym">Anas boschas</name>
    <dbReference type="NCBI Taxonomy" id="8839"/>
    <lineage>
        <taxon>Eukaryota</taxon>
        <taxon>Metazoa</taxon>
        <taxon>Chordata</taxon>
        <taxon>Craniata</taxon>
        <taxon>Vertebrata</taxon>
        <taxon>Euteleostomi</taxon>
        <taxon>Archelosauria</taxon>
        <taxon>Archosauria</taxon>
        <taxon>Dinosauria</taxon>
        <taxon>Saurischia</taxon>
        <taxon>Theropoda</taxon>
        <taxon>Coelurosauria</taxon>
        <taxon>Aves</taxon>
        <taxon>Neognathae</taxon>
        <taxon>Galloanserae</taxon>
        <taxon>Anseriformes</taxon>
        <taxon>Anatidae</taxon>
        <taxon>Anatinae</taxon>
        <taxon>Anas</taxon>
    </lineage>
</organism>
<dbReference type="Proteomes" id="UP000296049">
    <property type="component" value="Unassembled WGS sequence"/>
</dbReference>
<feature type="region of interest" description="Disordered" evidence="1">
    <location>
        <begin position="329"/>
        <end position="351"/>
    </location>
</feature>
<dbReference type="AlphaFoldDB" id="R0LUS6"/>
<reference evidence="3" key="1">
    <citation type="journal article" date="2013" name="Nat. Genet.">
        <title>The duck genome and transcriptome provide insight into an avian influenza virus reservoir species.</title>
        <authorList>
            <person name="Huang Y."/>
            <person name="Li Y."/>
            <person name="Burt D.W."/>
            <person name="Chen H."/>
            <person name="Zhang Y."/>
            <person name="Qian W."/>
            <person name="Kim H."/>
            <person name="Gan S."/>
            <person name="Zhao Y."/>
            <person name="Li J."/>
            <person name="Yi K."/>
            <person name="Feng H."/>
            <person name="Zhu P."/>
            <person name="Li B."/>
            <person name="Liu Q."/>
            <person name="Fairley S."/>
            <person name="Magor K.E."/>
            <person name="Du Z."/>
            <person name="Hu X."/>
            <person name="Goodman L."/>
            <person name="Tafer H."/>
            <person name="Vignal A."/>
            <person name="Lee T."/>
            <person name="Kim K.W."/>
            <person name="Sheng Z."/>
            <person name="An Y."/>
            <person name="Searle S."/>
            <person name="Herrero J."/>
            <person name="Groenen M.A."/>
            <person name="Crooijmans R.P."/>
            <person name="Faraut T."/>
            <person name="Cai Q."/>
            <person name="Webster R.G."/>
            <person name="Aldridge J.R."/>
            <person name="Warren W.C."/>
            <person name="Bartschat S."/>
            <person name="Kehr S."/>
            <person name="Marz M."/>
            <person name="Stadler P.F."/>
            <person name="Smith J."/>
            <person name="Kraus R.H."/>
            <person name="Zhao Y."/>
            <person name="Ren L."/>
            <person name="Fei J."/>
            <person name="Morisson M."/>
            <person name="Kaiser P."/>
            <person name="Griffin D.K."/>
            <person name="Rao M."/>
            <person name="Pitel F."/>
            <person name="Wang J."/>
            <person name="Li N."/>
        </authorList>
    </citation>
    <scope>NUCLEOTIDE SEQUENCE [LARGE SCALE GENOMIC DNA]</scope>
</reference>
<evidence type="ECO:0000313" key="2">
    <source>
        <dbReference type="EMBL" id="EOB05535.1"/>
    </source>
</evidence>
<accession>R0LUS6</accession>
<evidence type="ECO:0000313" key="3">
    <source>
        <dbReference type="Proteomes" id="UP000296049"/>
    </source>
</evidence>
<name>R0LUS6_ANAPL</name>
<feature type="compositionally biased region" description="Basic and acidic residues" evidence="1">
    <location>
        <begin position="336"/>
        <end position="345"/>
    </location>
</feature>
<gene>
    <name evidence="2" type="ORF">Anapl_04528</name>
</gene>
<sequence length="351" mass="39034">MYLGYTLHEVILEATYQSPSSSCRKTNKERKPDKARPSHEFHVMAKHPGQDVISEHHRRTADSLPENAVLFPSNRREAMRQLLTSFDTLLLKQRGMTIPTSVNISDLGKLCMKAFDGEDIYGPITWIKILLIKEDKKINITASANGLLLVGYKSAGWRSENKHSHVKTSGPQRQLHVYVSQVLCRAQLITNTVGTSASEQALRISRKVECTSCTWSAAEPETAVTANLKMGILKIDSARRHSLHTVRKAILMPELPSPSSPVLCFPSLTPGDLIQDRIRNQVPAEKPTAFQPAEIPANMSSLDHVQLLKPATRESQNRQKVKAPVLLPVPPIKRGGRGEEERHDSACSCSF</sequence>
<keyword evidence="3" id="KW-1185">Reference proteome</keyword>
<feature type="compositionally biased region" description="Basic and acidic residues" evidence="1">
    <location>
        <begin position="29"/>
        <end position="38"/>
    </location>
</feature>
<dbReference type="EMBL" id="KB742682">
    <property type="protein sequence ID" value="EOB05535.1"/>
    <property type="molecule type" value="Genomic_DNA"/>
</dbReference>
<feature type="region of interest" description="Disordered" evidence="1">
    <location>
        <begin position="18"/>
        <end position="38"/>
    </location>
</feature>
<proteinExistence type="predicted"/>